<dbReference type="GO" id="GO:0046872">
    <property type="term" value="F:metal ion binding"/>
    <property type="evidence" value="ECO:0007669"/>
    <property type="project" value="TreeGrafter"/>
</dbReference>
<dbReference type="PANTHER" id="PTHR39569">
    <property type="entry name" value="INORGANIC TRIPHOSPHATASE"/>
    <property type="match status" value="1"/>
</dbReference>
<name>A0A1Y2JNG6_BRAJP</name>
<dbReference type="Pfam" id="PF01928">
    <property type="entry name" value="CYTH"/>
    <property type="match status" value="1"/>
</dbReference>
<evidence type="ECO:0000313" key="4">
    <source>
        <dbReference type="Proteomes" id="UP000193335"/>
    </source>
</evidence>
<dbReference type="InterPro" id="IPR023577">
    <property type="entry name" value="CYTH_domain"/>
</dbReference>
<evidence type="ECO:0000259" key="2">
    <source>
        <dbReference type="PROSITE" id="PS51708"/>
    </source>
</evidence>
<accession>A0A1Y2JNG6</accession>
<dbReference type="CDD" id="cd07756">
    <property type="entry name" value="CYTH-like_Pase_CHAD"/>
    <property type="match status" value="1"/>
</dbReference>
<dbReference type="PANTHER" id="PTHR39569:SF1">
    <property type="entry name" value="INORGANIC TRIPHOSPHATASE"/>
    <property type="match status" value="1"/>
</dbReference>
<dbReference type="SMART" id="SM00880">
    <property type="entry name" value="CHAD"/>
    <property type="match status" value="1"/>
</dbReference>
<organism evidence="3 4">
    <name type="scientific">Bradyrhizobium japonicum</name>
    <dbReference type="NCBI Taxonomy" id="375"/>
    <lineage>
        <taxon>Bacteria</taxon>
        <taxon>Pseudomonadati</taxon>
        <taxon>Pseudomonadota</taxon>
        <taxon>Alphaproteobacteria</taxon>
        <taxon>Hyphomicrobiales</taxon>
        <taxon>Nitrobacteraceae</taxon>
        <taxon>Bradyrhizobium</taxon>
    </lineage>
</organism>
<gene>
    <name evidence="3" type="ORF">BSZ19_22055</name>
</gene>
<evidence type="ECO:0000259" key="1">
    <source>
        <dbReference type="PROSITE" id="PS51707"/>
    </source>
</evidence>
<proteinExistence type="predicted"/>
<dbReference type="PROSITE" id="PS51707">
    <property type="entry name" value="CYTH"/>
    <property type="match status" value="1"/>
</dbReference>
<dbReference type="AlphaFoldDB" id="A0A1Y2JNG6"/>
<dbReference type="RefSeq" id="WP_085401675.1">
    <property type="nucleotide sequence ID" value="NZ_NAFL01000255.1"/>
</dbReference>
<dbReference type="InterPro" id="IPR033469">
    <property type="entry name" value="CYTH-like_dom_sf"/>
</dbReference>
<sequence>MGAEIELKLATSKRGLQQAMALPWLKKQANDVSRKQELTSVYFDTNDFVLREHDISLRVRKAGAQRLQTIKANSSALVAREEWETEIDRDEPKLELARDTALAPLLTAKLTKQLKPIFETRVERVVIPLHIGDSDIELAFDQGCVVTADAKLDLAEIEIELKHGDRSELARLARKLAQIAPVTLSVRAKAELGYALLDGALDAPVFAEPVMIARQATVADAFATVGLACLHQIAGNEGAVRNGEPEGIHQMRVGLRRMRAALSLFKDMLHDRKVKGLKRELKWLTEQLGPARDFDVFVSKTLTPYRAEHPDRQEFEILEHDLERTRSAGFATARAAAESERFRSLLLDCALWLLDGDWRNDTDALTQALRKRPARAFAQDELARRIRKVSKRGRKLERLDWRKRHKLRIAVKKVRYGREFFATLCCDGRKAGRKLDRALKELQSELGILNDMRVHLERAREFASAGKAAKMAFAIGCLTGREETSASDVLTKALAAGKRLQKAA</sequence>
<feature type="domain" description="CHAD" evidence="2">
    <location>
        <begin position="215"/>
        <end position="502"/>
    </location>
</feature>
<dbReference type="Proteomes" id="UP000193335">
    <property type="component" value="Unassembled WGS sequence"/>
</dbReference>
<comment type="caution">
    <text evidence="3">The sequence shown here is derived from an EMBL/GenBank/DDBJ whole genome shotgun (WGS) entry which is preliminary data.</text>
</comment>
<evidence type="ECO:0008006" key="5">
    <source>
        <dbReference type="Google" id="ProtNLM"/>
    </source>
</evidence>
<dbReference type="InterPro" id="IPR039013">
    <property type="entry name" value="YgiF"/>
</dbReference>
<dbReference type="Gene3D" id="1.40.20.10">
    <property type="entry name" value="CHAD domain"/>
    <property type="match status" value="1"/>
</dbReference>
<reference evidence="3 4" key="1">
    <citation type="submission" date="2017-03" db="EMBL/GenBank/DDBJ databases">
        <title>Whole genome sequences of fourteen strains of Bradyrhizobium canariense and one strain of Bradyrhizobium japonicum isolated from Lupinus (Papilionoideae: Genisteae) species in Algeria.</title>
        <authorList>
            <person name="Crovadore J."/>
            <person name="Chekireb D."/>
            <person name="Brachmann A."/>
            <person name="Chablais R."/>
            <person name="Cochard B."/>
            <person name="Lefort F."/>
        </authorList>
    </citation>
    <scope>NUCLEOTIDE SEQUENCE [LARGE SCALE GENOMIC DNA]</scope>
    <source>
        <strain evidence="3 4">UBMA197</strain>
    </source>
</reference>
<protein>
    <recommendedName>
        <fullName evidence="5">Inorganic triphosphatase</fullName>
    </recommendedName>
</protein>
<dbReference type="Gene3D" id="2.40.320.10">
    <property type="entry name" value="Hypothetical Protein Pfu-838710-001"/>
    <property type="match status" value="1"/>
</dbReference>
<feature type="domain" description="CYTH" evidence="1">
    <location>
        <begin position="2"/>
        <end position="200"/>
    </location>
</feature>
<dbReference type="SMART" id="SM01118">
    <property type="entry name" value="CYTH"/>
    <property type="match status" value="1"/>
</dbReference>
<dbReference type="PROSITE" id="PS51708">
    <property type="entry name" value="CHAD"/>
    <property type="match status" value="1"/>
</dbReference>
<dbReference type="InterPro" id="IPR007899">
    <property type="entry name" value="CHAD_dom"/>
</dbReference>
<dbReference type="GO" id="GO:0050355">
    <property type="term" value="F:inorganic triphosphate phosphatase activity"/>
    <property type="evidence" value="ECO:0007669"/>
    <property type="project" value="InterPro"/>
</dbReference>
<dbReference type="InterPro" id="IPR038186">
    <property type="entry name" value="CHAD_dom_sf"/>
</dbReference>
<dbReference type="SUPFAM" id="SSF55154">
    <property type="entry name" value="CYTH-like phosphatases"/>
    <property type="match status" value="1"/>
</dbReference>
<dbReference type="EMBL" id="NAFL01000255">
    <property type="protein sequence ID" value="OSJ31571.1"/>
    <property type="molecule type" value="Genomic_DNA"/>
</dbReference>
<evidence type="ECO:0000313" key="3">
    <source>
        <dbReference type="EMBL" id="OSJ31571.1"/>
    </source>
</evidence>
<dbReference type="Pfam" id="PF05235">
    <property type="entry name" value="CHAD"/>
    <property type="match status" value="1"/>
</dbReference>